<comment type="caution">
    <text evidence="2">The sequence shown here is derived from an EMBL/GenBank/DDBJ whole genome shotgun (WGS) entry which is preliminary data.</text>
</comment>
<feature type="region of interest" description="Disordered" evidence="1">
    <location>
        <begin position="1"/>
        <end position="88"/>
    </location>
</feature>
<dbReference type="Proteomes" id="UP000245464">
    <property type="component" value="Chromosome 10"/>
</dbReference>
<reference evidence="2" key="1">
    <citation type="journal article" date="2018" name="BMC Genomics">
        <title>Comparative genomics of the wheat fungal pathogen Pyrenophora tritici-repentis reveals chromosomal variations and genome plasticity.</title>
        <authorList>
            <person name="Moolhuijzen P."/>
            <person name="See P.T."/>
            <person name="Hane J.K."/>
            <person name="Shi G."/>
            <person name="Liu Z."/>
            <person name="Oliver R.P."/>
            <person name="Moffat C.S."/>
        </authorList>
    </citation>
    <scope>NUCLEOTIDE SEQUENCE [LARGE SCALE GENOMIC DNA]</scope>
    <source>
        <strain evidence="2">M4</strain>
    </source>
</reference>
<evidence type="ECO:0000313" key="3">
    <source>
        <dbReference type="Proteomes" id="UP000245464"/>
    </source>
</evidence>
<organism evidence="2 3">
    <name type="scientific">Pyrenophora tritici-repentis</name>
    <dbReference type="NCBI Taxonomy" id="45151"/>
    <lineage>
        <taxon>Eukaryota</taxon>
        <taxon>Fungi</taxon>
        <taxon>Dikarya</taxon>
        <taxon>Ascomycota</taxon>
        <taxon>Pezizomycotina</taxon>
        <taxon>Dothideomycetes</taxon>
        <taxon>Pleosporomycetidae</taxon>
        <taxon>Pleosporales</taxon>
        <taxon>Pleosporineae</taxon>
        <taxon>Pleosporaceae</taxon>
        <taxon>Pyrenophora</taxon>
    </lineage>
</organism>
<protein>
    <submittedName>
        <fullName evidence="2">Uncharacterized protein</fullName>
    </submittedName>
</protein>
<dbReference type="GeneID" id="6344711"/>
<dbReference type="AlphaFoldDB" id="A0A2W1GXJ4"/>
<dbReference type="KEGG" id="ptrr:6344711"/>
<gene>
    <name evidence="2" type="ORF">PtrM4_049360</name>
</gene>
<evidence type="ECO:0000256" key="1">
    <source>
        <dbReference type="SAM" id="MobiDB-lite"/>
    </source>
</evidence>
<dbReference type="RefSeq" id="XP_065959373.1">
    <property type="nucleotide sequence ID" value="XM_066104809.1"/>
</dbReference>
<feature type="compositionally biased region" description="Polar residues" evidence="1">
    <location>
        <begin position="28"/>
        <end position="51"/>
    </location>
</feature>
<proteinExistence type="predicted"/>
<evidence type="ECO:0000313" key="2">
    <source>
        <dbReference type="EMBL" id="KAF7565502.1"/>
    </source>
</evidence>
<feature type="compositionally biased region" description="Basic residues" evidence="1">
    <location>
        <begin position="58"/>
        <end position="73"/>
    </location>
</feature>
<accession>A0A2W1GXJ4</accession>
<sequence>MRRVQRPVSYNLTDLQRANEGLPPVPRVTTNKAGGKKSGNNQTPATKTQTGRVEKVKANTKKKVAAGGKKGKKASPTPSTSEESDYDE</sequence>
<dbReference type="EMBL" id="NQIK02000010">
    <property type="protein sequence ID" value="KAF7565502.1"/>
    <property type="molecule type" value="Genomic_DNA"/>
</dbReference>
<name>A0A2W1GXJ4_9PLEO</name>